<feature type="transmembrane region" description="Helical" evidence="5">
    <location>
        <begin position="427"/>
        <end position="452"/>
    </location>
</feature>
<feature type="compositionally biased region" description="Low complexity" evidence="4">
    <location>
        <begin position="371"/>
        <end position="412"/>
    </location>
</feature>
<dbReference type="InterPro" id="IPR032675">
    <property type="entry name" value="LRR_dom_sf"/>
</dbReference>
<accession>A0A5A9NAQ2</accession>
<evidence type="ECO:0000313" key="9">
    <source>
        <dbReference type="Proteomes" id="UP000324632"/>
    </source>
</evidence>
<reference evidence="8 9" key="1">
    <citation type="journal article" date="2019" name="Mol. Ecol. Resour.">
        <title>Chromosome-level genome assembly of Triplophysa tibetana, a fish adapted to the harsh high-altitude environment of the Tibetan Plateau.</title>
        <authorList>
            <person name="Yang X."/>
            <person name="Liu H."/>
            <person name="Ma Z."/>
            <person name="Zou Y."/>
            <person name="Zou M."/>
            <person name="Mao Y."/>
            <person name="Li X."/>
            <person name="Wang H."/>
            <person name="Chen T."/>
            <person name="Wang W."/>
            <person name="Yang R."/>
        </authorList>
    </citation>
    <scope>NUCLEOTIDE SEQUENCE [LARGE SCALE GENOMIC DNA]</scope>
    <source>
        <strain evidence="8">TTIB1903HZAU</strain>
        <tissue evidence="8">Muscle</tissue>
    </source>
</reference>
<dbReference type="InterPro" id="IPR000483">
    <property type="entry name" value="Cys-rich_flank_reg_C"/>
</dbReference>
<dbReference type="PROSITE" id="PS51257">
    <property type="entry name" value="PROKAR_LIPOPROTEIN"/>
    <property type="match status" value="1"/>
</dbReference>
<gene>
    <name evidence="8" type="ORF">E1301_Tti022953</name>
</gene>
<evidence type="ECO:0000256" key="6">
    <source>
        <dbReference type="SAM" id="SignalP"/>
    </source>
</evidence>
<dbReference type="EMBL" id="SOYY01000020">
    <property type="protein sequence ID" value="KAA0706453.1"/>
    <property type="molecule type" value="Genomic_DNA"/>
</dbReference>
<dbReference type="Pfam" id="PF13516">
    <property type="entry name" value="LRR_6"/>
    <property type="match status" value="1"/>
</dbReference>
<evidence type="ECO:0000259" key="7">
    <source>
        <dbReference type="SMART" id="SM00082"/>
    </source>
</evidence>
<keyword evidence="2 6" id="KW-0732">Signal</keyword>
<dbReference type="SMART" id="SM00369">
    <property type="entry name" value="LRR_TYP"/>
    <property type="match status" value="4"/>
</dbReference>
<protein>
    <recommendedName>
        <fullName evidence="7">LRRCT domain-containing protein</fullName>
    </recommendedName>
</protein>
<evidence type="ECO:0000256" key="1">
    <source>
        <dbReference type="ARBA" id="ARBA00022614"/>
    </source>
</evidence>
<feature type="chain" id="PRO_5023052806" description="LRRCT domain-containing protein" evidence="6">
    <location>
        <begin position="24"/>
        <end position="623"/>
    </location>
</feature>
<feature type="domain" description="LRRCT" evidence="7">
    <location>
        <begin position="206"/>
        <end position="267"/>
    </location>
</feature>
<dbReference type="InterPro" id="IPR001611">
    <property type="entry name" value="Leu-rich_rpt"/>
</dbReference>
<keyword evidence="5" id="KW-0472">Membrane</keyword>
<proteinExistence type="predicted"/>
<evidence type="ECO:0000256" key="5">
    <source>
        <dbReference type="SAM" id="Phobius"/>
    </source>
</evidence>
<feature type="signal peptide" evidence="6">
    <location>
        <begin position="1"/>
        <end position="23"/>
    </location>
</feature>
<dbReference type="PANTHER" id="PTHR24366">
    <property type="entry name" value="IG(IMMUNOGLOBULIN) AND LRR(LEUCINE RICH REPEAT) DOMAINS"/>
    <property type="match status" value="1"/>
</dbReference>
<organism evidence="8 9">
    <name type="scientific">Triplophysa tibetana</name>
    <dbReference type="NCBI Taxonomy" id="1572043"/>
    <lineage>
        <taxon>Eukaryota</taxon>
        <taxon>Metazoa</taxon>
        <taxon>Chordata</taxon>
        <taxon>Craniata</taxon>
        <taxon>Vertebrata</taxon>
        <taxon>Euteleostomi</taxon>
        <taxon>Actinopterygii</taxon>
        <taxon>Neopterygii</taxon>
        <taxon>Teleostei</taxon>
        <taxon>Ostariophysi</taxon>
        <taxon>Cypriniformes</taxon>
        <taxon>Nemacheilidae</taxon>
        <taxon>Triplophysa</taxon>
    </lineage>
</organism>
<dbReference type="Pfam" id="PF13855">
    <property type="entry name" value="LRR_8"/>
    <property type="match status" value="1"/>
</dbReference>
<keyword evidence="5" id="KW-1133">Transmembrane helix</keyword>
<dbReference type="Gene3D" id="3.80.10.10">
    <property type="entry name" value="Ribonuclease Inhibitor"/>
    <property type="match status" value="1"/>
</dbReference>
<dbReference type="Proteomes" id="UP000324632">
    <property type="component" value="Chromosome 20"/>
</dbReference>
<keyword evidence="9" id="KW-1185">Reference proteome</keyword>
<evidence type="ECO:0000256" key="2">
    <source>
        <dbReference type="ARBA" id="ARBA00022729"/>
    </source>
</evidence>
<sequence>MRAIVSTLLFLTMQSCDVTGSGCRDNTDKYQRSRVSCVNHGLTALPGGIKPLTQVLVLTGNRFTSLSWSDYSAFTHLYELDLSHNDITALEPPGPVLANLTVLRLSGNRLTGLGGRVFRCAPSLMEIYLSGNQIRSLHDDTFSDLQRLEVINLSGNNLPALPARLLERVSSGGLKMFNLENNSVSLMPYGFFSSKPELPYVYLSYNPWLCSCSVEYLHSYLNDQVYNIYKQEGPKGFVPGVDSVLCAGPPHLSGRPIIALKEDDFCPPEPDLHFPLYSDLNLGDFDKGDVMSQADPPLTITHTPSHPIPPVESWTYIWYELWTHRQTESEYLFSSEESPTDSSPFTSSEHFTEKSTPDTTLKTQSTVWDITPPQTTTLTPDRPTPLKTTAPTTAPPRHQTSIQTSTESTSVQPEATSTGVRMLPWCWWLFAGFVLLCLLSGLTCCFLFLWLLRNYVFLYRRLQRYAPRCLEGNGVTLRAYRRTERTEPRGEEVKDRVTFLNPEQIKDTRAVFRSVLFISKEEHESLRDVQTAADGRDTSITAAEQARAVTFRKTLYRVISEEHTHNTWTEEDERWDQNAERSRATHYSLILKENTGRETNVEWLMGQWEIGERGVVYERDHAL</sequence>
<keyword evidence="1" id="KW-0433">Leucine-rich repeat</keyword>
<keyword evidence="3" id="KW-0677">Repeat</keyword>
<dbReference type="InterPro" id="IPR003591">
    <property type="entry name" value="Leu-rich_rpt_typical-subtyp"/>
</dbReference>
<evidence type="ECO:0000313" key="8">
    <source>
        <dbReference type="EMBL" id="KAA0706453.1"/>
    </source>
</evidence>
<dbReference type="AlphaFoldDB" id="A0A5A9NAQ2"/>
<evidence type="ECO:0000256" key="4">
    <source>
        <dbReference type="SAM" id="MobiDB-lite"/>
    </source>
</evidence>
<dbReference type="PROSITE" id="PS51450">
    <property type="entry name" value="LRR"/>
    <property type="match status" value="2"/>
</dbReference>
<feature type="compositionally biased region" description="Polar residues" evidence="4">
    <location>
        <begin position="357"/>
        <end position="368"/>
    </location>
</feature>
<dbReference type="SMART" id="SM00082">
    <property type="entry name" value="LRRCT"/>
    <property type="match status" value="1"/>
</dbReference>
<comment type="caution">
    <text evidence="8">The sequence shown here is derived from an EMBL/GenBank/DDBJ whole genome shotgun (WGS) entry which is preliminary data.</text>
</comment>
<evidence type="ECO:0000256" key="3">
    <source>
        <dbReference type="ARBA" id="ARBA00022737"/>
    </source>
</evidence>
<dbReference type="PANTHER" id="PTHR24366:SF158">
    <property type="entry name" value="PLATELET GLYCOPROTEIN IB ALPHA CHAIN-LIKE-RELATED"/>
    <property type="match status" value="1"/>
</dbReference>
<dbReference type="OrthoDB" id="8400687at2759"/>
<dbReference type="SUPFAM" id="SSF52058">
    <property type="entry name" value="L domain-like"/>
    <property type="match status" value="1"/>
</dbReference>
<feature type="region of interest" description="Disordered" evidence="4">
    <location>
        <begin position="333"/>
        <end position="413"/>
    </location>
</feature>
<keyword evidence="5" id="KW-0812">Transmembrane</keyword>
<name>A0A5A9NAQ2_9TELE</name>
<feature type="compositionally biased region" description="Polar residues" evidence="4">
    <location>
        <begin position="335"/>
        <end position="349"/>
    </location>
</feature>